<evidence type="ECO:0000313" key="3">
    <source>
        <dbReference type="Proteomes" id="UP000004473"/>
    </source>
</evidence>
<feature type="compositionally biased region" description="Basic and acidic residues" evidence="1">
    <location>
        <begin position="568"/>
        <end position="580"/>
    </location>
</feature>
<feature type="compositionally biased region" description="Polar residues" evidence="1">
    <location>
        <begin position="299"/>
        <end position="312"/>
    </location>
</feature>
<protein>
    <submittedName>
        <fullName evidence="2">Uncharacterized protein</fullName>
    </submittedName>
</protein>
<gene>
    <name evidence="2" type="ORF">HMPREF1051_0678</name>
</gene>
<dbReference type="InterPro" id="IPR009045">
    <property type="entry name" value="Zn_M74/Hedgehog-like"/>
</dbReference>
<dbReference type="RefSeq" id="WP_003766363.1">
    <property type="nucleotide sequence ID" value="NZ_AJMT01000118.1"/>
</dbReference>
<dbReference type="Gene3D" id="3.30.1380.10">
    <property type="match status" value="1"/>
</dbReference>
<feature type="compositionally biased region" description="Basic and acidic residues" evidence="1">
    <location>
        <begin position="527"/>
        <end position="547"/>
    </location>
</feature>
<sequence>MRKNKAVYDISYPSDRKGFIYALARRESSADLNQNDLANREAIHKINKRGYIGLFQYGKKALIDIGYNTEEGSWTGKNGAVSEEAFRSSREIQIAAINLTIDLWCKRLRVWGFNEYYGKIVKGIEITESGCIAGCHLVGSGGLASFLDMPGNYKIDKKTGKRHSEFDGNKTHISEYLDLFAGYDLETCCKRKIRVKLQDADGLVLKDKTVKIFSSYNGKHLNSKFEVTHKTDKDGELPVIVRHPGAEIILEIDGRKSETISQKADQVQPYKIIASDMKVSAPLAAKGTPEPKKQDEMEQQPQQPSSDAENNASKDVNFHLSLLEGDTKKPISNVKFTLVYKGKPKQHITNTEGVKENIIAEIGQTIQVCMAGEGNLQPIKSFTVTESLRDTVVKVSLPVHTFTITVVDTKGKAVSNTEFSIFYRQREKSKKTDHEGRLKVKALVGFVYGFGNKGKPLLHLRCLQSVSIRQITVNQKAIQNAQGALGTNSITAVAEMVTQAASSVVEQVLKPKNNTAQNKPHKQPSKQTDKQTDKQASKQPEKPRQSEPIKQMNTHTEKNGKPLTVVGNEKKSEADKKQREGQLPSGVEWVKKFPDNARFEDLREPFKSNVKLFLAALKEAGVSVSINSVMRPPQRSYLMYYANAISLGRADPMKIPRFKDYKQAANAEDVNIDWTCGGNIRLARANAQKMKAAYRLKNKVAKPFSSNHQKGLAIDMTLSPWFGIGKTVKNASGQPVVIKSKRDMIEVGKTYKVFHFDTKASKPGGDDPHWSVTGR</sequence>
<dbReference type="EMBL" id="AJMT01000118">
    <property type="protein sequence ID" value="EIG28196.1"/>
    <property type="molecule type" value="Genomic_DNA"/>
</dbReference>
<evidence type="ECO:0000256" key="1">
    <source>
        <dbReference type="SAM" id="MobiDB-lite"/>
    </source>
</evidence>
<feature type="region of interest" description="Disordered" evidence="1">
    <location>
        <begin position="281"/>
        <end position="312"/>
    </location>
</feature>
<dbReference type="Proteomes" id="UP000004473">
    <property type="component" value="Unassembled WGS sequence"/>
</dbReference>
<dbReference type="AlphaFoldDB" id="I2NQT5"/>
<name>I2NQT5_NEISI</name>
<reference evidence="2 3" key="1">
    <citation type="submission" date="2012-04" db="EMBL/GenBank/DDBJ databases">
        <authorList>
            <person name="Harkins D.M."/>
            <person name="Madupu R."/>
            <person name="Durkin A.S."/>
            <person name="Torralba M."/>
            <person name="Methe B."/>
            <person name="Sutton G.G."/>
            <person name="Nelson K.E."/>
        </authorList>
    </citation>
    <scope>NUCLEOTIDE SEQUENCE [LARGE SCALE GENOMIC DNA]</scope>
    <source>
        <strain evidence="2 3">VK64</strain>
    </source>
</reference>
<organism evidence="2 3">
    <name type="scientific">Neisseria sicca VK64</name>
    <dbReference type="NCBI Taxonomy" id="1095748"/>
    <lineage>
        <taxon>Bacteria</taxon>
        <taxon>Pseudomonadati</taxon>
        <taxon>Pseudomonadota</taxon>
        <taxon>Betaproteobacteria</taxon>
        <taxon>Neisseriales</taxon>
        <taxon>Neisseriaceae</taxon>
        <taxon>Neisseria</taxon>
    </lineage>
</organism>
<feature type="region of interest" description="Disordered" evidence="1">
    <location>
        <begin position="512"/>
        <end position="583"/>
    </location>
</feature>
<proteinExistence type="predicted"/>
<dbReference type="PATRIC" id="fig|1095748.3.peg.1537"/>
<accession>I2NQT5</accession>
<comment type="caution">
    <text evidence="2">The sequence shown here is derived from an EMBL/GenBank/DDBJ whole genome shotgun (WGS) entry which is preliminary data.</text>
</comment>
<evidence type="ECO:0000313" key="2">
    <source>
        <dbReference type="EMBL" id="EIG28196.1"/>
    </source>
</evidence>